<accession>A0A9W4N611</accession>
<protein>
    <submittedName>
        <fullName evidence="1">Uncharacterized protein</fullName>
    </submittedName>
</protein>
<evidence type="ECO:0000313" key="1">
    <source>
        <dbReference type="EMBL" id="CAG8266513.1"/>
    </source>
</evidence>
<reference evidence="1" key="1">
    <citation type="submission" date="2021-07" db="EMBL/GenBank/DDBJ databases">
        <authorList>
            <person name="Branca A.L. A."/>
        </authorList>
    </citation>
    <scope>NUCLEOTIDE SEQUENCE</scope>
</reference>
<dbReference type="AlphaFoldDB" id="A0A9W4N611"/>
<gene>
    <name evidence="1" type="ORF">POLS_LOCUS9127</name>
</gene>
<proteinExistence type="predicted"/>
<keyword evidence="2" id="KW-1185">Reference proteome</keyword>
<dbReference type="OrthoDB" id="5401170at2759"/>
<organism evidence="1 2">
    <name type="scientific">Penicillium olsonii</name>
    <dbReference type="NCBI Taxonomy" id="99116"/>
    <lineage>
        <taxon>Eukaryota</taxon>
        <taxon>Fungi</taxon>
        <taxon>Dikarya</taxon>
        <taxon>Ascomycota</taxon>
        <taxon>Pezizomycotina</taxon>
        <taxon>Eurotiomycetes</taxon>
        <taxon>Eurotiomycetidae</taxon>
        <taxon>Eurotiales</taxon>
        <taxon>Aspergillaceae</taxon>
        <taxon>Penicillium</taxon>
    </lineage>
</organism>
<sequence>MSMSRPGDFDHLIGTYVVLNLPSTSQPQSFMLDTKLSEDYQTSTQQEYDEEFGFPYAVIKFTCHNVAKPAEQGFLRLYAQIPIDGTLRSKPEIRGKQARESSSHAEPQALTELHEANCTVVPKLLGVGHSKQGLEDYVPGGYMEWVAWARVPGEPLRMIPYWNRSYEYRQEVREAFRNIYGGLMRGGWQPWIASLENLIYDDVGKTMYVAGFRGAGPAKQIPWSDVVYSEWGLAKPSYRHDWYANTTDWTW</sequence>
<evidence type="ECO:0000313" key="2">
    <source>
        <dbReference type="Proteomes" id="UP001153618"/>
    </source>
</evidence>
<dbReference type="Proteomes" id="UP001153618">
    <property type="component" value="Unassembled WGS sequence"/>
</dbReference>
<name>A0A9W4N611_PENOL</name>
<dbReference type="EMBL" id="CAJVOS010000082">
    <property type="protein sequence ID" value="CAG8266513.1"/>
    <property type="molecule type" value="Genomic_DNA"/>
</dbReference>
<comment type="caution">
    <text evidence="1">The sequence shown here is derived from an EMBL/GenBank/DDBJ whole genome shotgun (WGS) entry which is preliminary data.</text>
</comment>